<organism evidence="1 2">
    <name type="scientific">Phytophthora palmivora</name>
    <dbReference type="NCBI Taxonomy" id="4796"/>
    <lineage>
        <taxon>Eukaryota</taxon>
        <taxon>Sar</taxon>
        <taxon>Stramenopiles</taxon>
        <taxon>Oomycota</taxon>
        <taxon>Peronosporomycetes</taxon>
        <taxon>Peronosporales</taxon>
        <taxon>Peronosporaceae</taxon>
        <taxon>Phytophthora</taxon>
    </lineage>
</organism>
<dbReference type="InterPro" id="IPR052338">
    <property type="entry name" value="Transposase_5"/>
</dbReference>
<dbReference type="PANTHER" id="PTHR23022">
    <property type="entry name" value="TRANSPOSABLE ELEMENT-RELATED"/>
    <property type="match status" value="1"/>
</dbReference>
<keyword evidence="2" id="KW-1185">Reference proteome</keyword>
<sequence length="242" mass="27418">MCTAAKGNYSARQLKSELNLSASARTIQRVLAGVDWLVYTKMDNTLPLSAEDKVAREEWAWARISNTDAAGFWDSIIFSDEKKWNLDGPDGVQTPPRQTKRRQAGGGSVMVWARFSAAGKTKLAVLHGKQNSDDYVYTMSEFLLPFAHLHCGIDFVYERDGQGIFEEQDMHVLPWTARSPDLNPIENLWSSMSRRVYTHGRQYSSVTELAVALLDTWEAIEHSSMPRRCKNVIKKRGAKINY</sequence>
<dbReference type="GO" id="GO:0003676">
    <property type="term" value="F:nucleic acid binding"/>
    <property type="evidence" value="ECO:0007669"/>
    <property type="project" value="InterPro"/>
</dbReference>
<protein>
    <submittedName>
        <fullName evidence="1">Transposase</fullName>
    </submittedName>
</protein>
<dbReference type="AlphaFoldDB" id="A0A2P4X4H0"/>
<dbReference type="Proteomes" id="UP000237271">
    <property type="component" value="Unassembled WGS sequence"/>
</dbReference>
<accession>A0A2P4X4H0</accession>
<dbReference type="EMBL" id="NCKW01016867">
    <property type="protein sequence ID" value="POM60448.1"/>
    <property type="molecule type" value="Genomic_DNA"/>
</dbReference>
<dbReference type="InterPro" id="IPR036397">
    <property type="entry name" value="RNaseH_sf"/>
</dbReference>
<comment type="caution">
    <text evidence="1">The sequence shown here is derived from an EMBL/GenBank/DDBJ whole genome shotgun (WGS) entry which is preliminary data.</text>
</comment>
<evidence type="ECO:0000313" key="1">
    <source>
        <dbReference type="EMBL" id="POM60448.1"/>
    </source>
</evidence>
<name>A0A2P4X4H0_9STRA</name>
<evidence type="ECO:0000313" key="2">
    <source>
        <dbReference type="Proteomes" id="UP000237271"/>
    </source>
</evidence>
<gene>
    <name evidence="1" type="ORF">PHPALM_30696</name>
</gene>
<dbReference type="Gene3D" id="3.30.420.10">
    <property type="entry name" value="Ribonuclease H-like superfamily/Ribonuclease H"/>
    <property type="match status" value="1"/>
</dbReference>
<proteinExistence type="predicted"/>
<dbReference type="PANTHER" id="PTHR23022:SF129">
    <property type="entry name" value="TRANSPOSABLE ELEMENT TC3 TRANSPOSASE"/>
    <property type="match status" value="1"/>
</dbReference>
<dbReference type="OrthoDB" id="114024at2759"/>
<reference evidence="1 2" key="1">
    <citation type="journal article" date="2017" name="Genome Biol. Evol.">
        <title>Phytophthora megakarya and P. palmivora, closely related causal agents of cacao black pod rot, underwent increases in genome sizes and gene numbers by different mechanisms.</title>
        <authorList>
            <person name="Ali S.S."/>
            <person name="Shao J."/>
            <person name="Lary D.J."/>
            <person name="Kronmiller B."/>
            <person name="Shen D."/>
            <person name="Strem M.D."/>
            <person name="Amoako-Attah I."/>
            <person name="Akrofi A.Y."/>
            <person name="Begoude B.A."/>
            <person name="Ten Hoopen G.M."/>
            <person name="Coulibaly K."/>
            <person name="Kebe B.I."/>
            <person name="Melnick R.L."/>
            <person name="Guiltinan M.J."/>
            <person name="Tyler B.M."/>
            <person name="Meinhardt L.W."/>
            <person name="Bailey B.A."/>
        </authorList>
    </citation>
    <scope>NUCLEOTIDE SEQUENCE [LARGE SCALE GENOMIC DNA]</scope>
    <source>
        <strain evidence="2">sbr112.9</strain>
    </source>
</reference>